<sequence>MSNVFSKRPWLWVIIAFLVLIGSWLVLFKLALGNRPQSYDPRKGETYPEGVVPGSGHPAAQMEKAAADAAEHGGSAAEVETKEEAQ</sequence>
<organism evidence="1 2">
    <name type="scientific">Sulfuriroseicoccus oceanibius</name>
    <dbReference type="NCBI Taxonomy" id="2707525"/>
    <lineage>
        <taxon>Bacteria</taxon>
        <taxon>Pseudomonadati</taxon>
        <taxon>Verrucomicrobiota</taxon>
        <taxon>Verrucomicrobiia</taxon>
        <taxon>Verrucomicrobiales</taxon>
        <taxon>Verrucomicrobiaceae</taxon>
        <taxon>Sulfuriroseicoccus</taxon>
    </lineage>
</organism>
<protein>
    <submittedName>
        <fullName evidence="1">Uncharacterized protein</fullName>
    </submittedName>
</protein>
<dbReference type="Proteomes" id="UP000475117">
    <property type="component" value="Chromosome"/>
</dbReference>
<accession>A0A6B3L8B6</accession>
<gene>
    <name evidence="1" type="ORF">G3M56_005745</name>
</gene>
<evidence type="ECO:0000313" key="2">
    <source>
        <dbReference type="Proteomes" id="UP000475117"/>
    </source>
</evidence>
<dbReference type="AlphaFoldDB" id="A0A6B3L8B6"/>
<proteinExistence type="predicted"/>
<dbReference type="RefSeq" id="WP_164362743.1">
    <property type="nucleotide sequence ID" value="NZ_CP066776.1"/>
</dbReference>
<keyword evidence="2" id="KW-1185">Reference proteome</keyword>
<evidence type="ECO:0000313" key="1">
    <source>
        <dbReference type="EMBL" id="QQL46083.1"/>
    </source>
</evidence>
<dbReference type="KEGG" id="soa:G3M56_005745"/>
<name>A0A6B3L8B6_9BACT</name>
<reference evidence="1 2" key="1">
    <citation type="submission" date="2020-12" db="EMBL/GenBank/DDBJ databases">
        <title>Sulforoseuscoccus oceanibium gen. nov., sp. nov., a representative of the phylum Verrucomicrobia with special cytoplasmic membrane, and proposal of Sulforoseuscoccusaceae fam. nov.</title>
        <authorList>
            <person name="Xi F."/>
        </authorList>
    </citation>
    <scope>NUCLEOTIDE SEQUENCE [LARGE SCALE GENOMIC DNA]</scope>
    <source>
        <strain evidence="1 2">T37</strain>
    </source>
</reference>
<dbReference type="EMBL" id="CP066776">
    <property type="protein sequence ID" value="QQL46083.1"/>
    <property type="molecule type" value="Genomic_DNA"/>
</dbReference>